<sequence length="74" mass="8031">MNNVRKIREGARISQAALRRQLNWNQSRLANYEAGRRSPGLEEARLIVAALNALGAACLLDDAFPPADGNKDAA</sequence>
<protein>
    <submittedName>
        <fullName evidence="2">XRE family transcriptional regulator</fullName>
    </submittedName>
</protein>
<accession>A0A380SZL8</accession>
<proteinExistence type="predicted"/>
<dbReference type="SUPFAM" id="SSF47413">
    <property type="entry name" value="lambda repressor-like DNA-binding domains"/>
    <property type="match status" value="1"/>
</dbReference>
<dbReference type="RefSeq" id="WP_115086271.1">
    <property type="nucleotide sequence ID" value="NZ_CBCSFG010000028.1"/>
</dbReference>
<dbReference type="CDD" id="cd00093">
    <property type="entry name" value="HTH_XRE"/>
    <property type="match status" value="1"/>
</dbReference>
<name>A0A380SZL8_9PSED</name>
<dbReference type="EMBL" id="UIDD01000006">
    <property type="protein sequence ID" value="SUQ62676.1"/>
    <property type="molecule type" value="Genomic_DNA"/>
</dbReference>
<dbReference type="InterPro" id="IPR001387">
    <property type="entry name" value="Cro/C1-type_HTH"/>
</dbReference>
<reference evidence="3" key="1">
    <citation type="submission" date="2018-07" db="EMBL/GenBank/DDBJ databases">
        <authorList>
            <person name="Blom J."/>
        </authorList>
    </citation>
    <scope>NUCLEOTIDE SEQUENCE [LARGE SCALE GENOMIC DNA]</scope>
    <source>
        <strain evidence="3">CCOS 864</strain>
    </source>
</reference>
<dbReference type="InterPro" id="IPR010982">
    <property type="entry name" value="Lambda_DNA-bd_dom_sf"/>
</dbReference>
<keyword evidence="3" id="KW-1185">Reference proteome</keyword>
<dbReference type="Pfam" id="PF01381">
    <property type="entry name" value="HTH_3"/>
    <property type="match status" value="1"/>
</dbReference>
<evidence type="ECO:0000313" key="3">
    <source>
        <dbReference type="Proteomes" id="UP000255177"/>
    </source>
</evidence>
<dbReference type="Proteomes" id="UP000255177">
    <property type="component" value="Unassembled WGS sequence"/>
</dbReference>
<dbReference type="Gene3D" id="1.10.260.40">
    <property type="entry name" value="lambda repressor-like DNA-binding domains"/>
    <property type="match status" value="1"/>
</dbReference>
<evidence type="ECO:0000259" key="1">
    <source>
        <dbReference type="PROSITE" id="PS50943"/>
    </source>
</evidence>
<dbReference type="GO" id="GO:0003677">
    <property type="term" value="F:DNA binding"/>
    <property type="evidence" value="ECO:0007669"/>
    <property type="project" value="InterPro"/>
</dbReference>
<dbReference type="SMART" id="SM00530">
    <property type="entry name" value="HTH_XRE"/>
    <property type="match status" value="1"/>
</dbReference>
<dbReference type="PROSITE" id="PS50943">
    <property type="entry name" value="HTH_CROC1"/>
    <property type="match status" value="1"/>
</dbReference>
<organism evidence="2 3">
    <name type="scientific">Pseudomonas wadenswilerensis</name>
    <dbReference type="NCBI Taxonomy" id="1785161"/>
    <lineage>
        <taxon>Bacteria</taxon>
        <taxon>Pseudomonadati</taxon>
        <taxon>Pseudomonadota</taxon>
        <taxon>Gammaproteobacteria</taxon>
        <taxon>Pseudomonadales</taxon>
        <taxon>Pseudomonadaceae</taxon>
        <taxon>Pseudomonas</taxon>
    </lineage>
</organism>
<feature type="domain" description="HTH cro/C1-type" evidence="1">
    <location>
        <begin position="4"/>
        <end position="57"/>
    </location>
</feature>
<evidence type="ECO:0000313" key="2">
    <source>
        <dbReference type="EMBL" id="SUQ62676.1"/>
    </source>
</evidence>
<dbReference type="AlphaFoldDB" id="A0A380SZL8"/>
<gene>
    <name evidence="2" type="ORF">CCOS864_02122</name>
</gene>